<protein>
    <submittedName>
        <fullName evidence="1">Uncharacterized protein</fullName>
    </submittedName>
</protein>
<reference evidence="1" key="1">
    <citation type="submission" date="2018-05" db="EMBL/GenBank/DDBJ databases">
        <authorList>
            <person name="Lanie J.A."/>
            <person name="Ng W.-L."/>
            <person name="Kazmierczak K.M."/>
            <person name="Andrzejewski T.M."/>
            <person name="Davidsen T.M."/>
            <person name="Wayne K.J."/>
            <person name="Tettelin H."/>
            <person name="Glass J.I."/>
            <person name="Rusch D."/>
            <person name="Podicherti R."/>
            <person name="Tsui H.-C.T."/>
            <person name="Winkler M.E."/>
        </authorList>
    </citation>
    <scope>NUCLEOTIDE SEQUENCE</scope>
</reference>
<sequence length="37" mass="4139">MQIKKISGLYNFTSTYEDIVAGNINPNEGTIVEIYDS</sequence>
<organism evidence="1">
    <name type="scientific">marine metagenome</name>
    <dbReference type="NCBI Taxonomy" id="408172"/>
    <lineage>
        <taxon>unclassified sequences</taxon>
        <taxon>metagenomes</taxon>
        <taxon>ecological metagenomes</taxon>
    </lineage>
</organism>
<evidence type="ECO:0000313" key="1">
    <source>
        <dbReference type="EMBL" id="SVA13674.1"/>
    </source>
</evidence>
<accession>A0A381TD64</accession>
<dbReference type="AlphaFoldDB" id="A0A381TD64"/>
<dbReference type="EMBL" id="UINC01004350">
    <property type="protein sequence ID" value="SVA13674.1"/>
    <property type="molecule type" value="Genomic_DNA"/>
</dbReference>
<proteinExistence type="predicted"/>
<name>A0A381TD64_9ZZZZ</name>
<gene>
    <name evidence="1" type="ORF">METZ01_LOCUS66528</name>
</gene>